<evidence type="ECO:0008006" key="4">
    <source>
        <dbReference type="Google" id="ProtNLM"/>
    </source>
</evidence>
<dbReference type="KEGG" id="enn:FRE64_02550"/>
<dbReference type="RefSeq" id="WP_146294527.1">
    <property type="nucleotide sequence ID" value="NZ_CP042326.1"/>
</dbReference>
<evidence type="ECO:0000313" key="2">
    <source>
        <dbReference type="EMBL" id="QDZ38916.1"/>
    </source>
</evidence>
<keyword evidence="1" id="KW-0472">Membrane</keyword>
<sequence>MSSYQKLNSSWSNRIGMLIDWLPLIAITAFSLSAFLVYVSMRSQIVPAVFNELNTIAEIKEEQLESWFNQQQNTVLEASEVLGESPQIVEILESGGINPEEVPTIEALLEEVDLLENSYSVSLLNQSSIIVYSTKGSIEGSYQPIQNTSTYLTPENRDQVVPNFYASRRDAMPMITFATPLHNEEDQRVGFLAVDLDLDALNQEMRELPYTLELPSEEAPSLEVYLVGRISPEKNELVAHSVESHTLGDGISSPGIDEAILHRNSNQELYLNYNRNPVIGDYRWISEYNLALLSELKQYQIFAPARRLAAWIYGLGFSITALLSMILFLFKPKVKAKTNKL</sequence>
<feature type="transmembrane region" description="Helical" evidence="1">
    <location>
        <begin position="308"/>
        <end position="330"/>
    </location>
</feature>
<name>A0A5B8NIW4_9CHRO</name>
<dbReference type="SUPFAM" id="SSF103190">
    <property type="entry name" value="Sensory domain-like"/>
    <property type="match status" value="1"/>
</dbReference>
<dbReference type="Proteomes" id="UP000318453">
    <property type="component" value="Chromosome"/>
</dbReference>
<proteinExistence type="predicted"/>
<dbReference type="OrthoDB" id="581991at2"/>
<dbReference type="CDD" id="cd18773">
    <property type="entry name" value="PDC1_HK_sensor"/>
    <property type="match status" value="1"/>
</dbReference>
<reference evidence="2" key="1">
    <citation type="submission" date="2019-08" db="EMBL/GenBank/DDBJ databases">
        <title>Carotenoids and Carotenoid Binding Proteins in the Halophilic Cyanobacterium Euhalothece sp. ZM00.</title>
        <authorList>
            <person name="Cho S.M."/>
            <person name="Song J.Y."/>
            <person name="Park Y.-I."/>
        </authorList>
    </citation>
    <scope>NUCLEOTIDE SEQUENCE [LARGE SCALE GENOMIC DNA]</scope>
    <source>
        <strain evidence="2">Z-M001</strain>
    </source>
</reference>
<keyword evidence="1" id="KW-1133">Transmembrane helix</keyword>
<dbReference type="InterPro" id="IPR029151">
    <property type="entry name" value="Sensor-like_sf"/>
</dbReference>
<keyword evidence="1" id="KW-0812">Transmembrane</keyword>
<keyword evidence="3" id="KW-1185">Reference proteome</keyword>
<organism evidence="2 3">
    <name type="scientific">Euhalothece natronophila Z-M001</name>
    <dbReference type="NCBI Taxonomy" id="522448"/>
    <lineage>
        <taxon>Bacteria</taxon>
        <taxon>Bacillati</taxon>
        <taxon>Cyanobacteriota</taxon>
        <taxon>Cyanophyceae</taxon>
        <taxon>Oscillatoriophycideae</taxon>
        <taxon>Chroococcales</taxon>
        <taxon>Halothecacae</taxon>
        <taxon>Halothece cluster</taxon>
        <taxon>Euhalothece</taxon>
    </lineage>
</organism>
<evidence type="ECO:0000256" key="1">
    <source>
        <dbReference type="SAM" id="Phobius"/>
    </source>
</evidence>
<accession>A0A5B8NIW4</accession>
<protein>
    <recommendedName>
        <fullName evidence="4">Cache domain-containing protein</fullName>
    </recommendedName>
</protein>
<feature type="transmembrane region" description="Helical" evidence="1">
    <location>
        <begin position="21"/>
        <end position="41"/>
    </location>
</feature>
<gene>
    <name evidence="2" type="ORF">FRE64_02550</name>
</gene>
<dbReference type="AlphaFoldDB" id="A0A5B8NIW4"/>
<evidence type="ECO:0000313" key="3">
    <source>
        <dbReference type="Proteomes" id="UP000318453"/>
    </source>
</evidence>
<dbReference type="EMBL" id="CP042326">
    <property type="protein sequence ID" value="QDZ38916.1"/>
    <property type="molecule type" value="Genomic_DNA"/>
</dbReference>